<organism evidence="3 4">
    <name type="scientific">Babesia caballi</name>
    <dbReference type="NCBI Taxonomy" id="5871"/>
    <lineage>
        <taxon>Eukaryota</taxon>
        <taxon>Sar</taxon>
        <taxon>Alveolata</taxon>
        <taxon>Apicomplexa</taxon>
        <taxon>Aconoidasida</taxon>
        <taxon>Piroplasmida</taxon>
        <taxon>Babesiidae</taxon>
        <taxon>Babesia</taxon>
    </lineage>
</organism>
<gene>
    <name evidence="3" type="ORF">BcabD6B2_32190</name>
</gene>
<proteinExistence type="predicted"/>
<keyword evidence="4" id="KW-1185">Reference proteome</keyword>
<keyword evidence="2" id="KW-1133">Transmembrane helix</keyword>
<dbReference type="Proteomes" id="UP001497744">
    <property type="component" value="Unassembled WGS sequence"/>
</dbReference>
<keyword evidence="2" id="KW-0472">Membrane</keyword>
<feature type="compositionally biased region" description="Basic residues" evidence="1">
    <location>
        <begin position="204"/>
        <end position="223"/>
    </location>
</feature>
<evidence type="ECO:0000313" key="3">
    <source>
        <dbReference type="EMBL" id="GIX63784.1"/>
    </source>
</evidence>
<evidence type="ECO:0000256" key="1">
    <source>
        <dbReference type="SAM" id="MobiDB-lite"/>
    </source>
</evidence>
<accession>A0AAV4LVH6</accession>
<name>A0AAV4LVH6_BABCB</name>
<dbReference type="AlphaFoldDB" id="A0AAV4LVH6"/>
<keyword evidence="2" id="KW-0812">Transmembrane</keyword>
<reference evidence="3 4" key="1">
    <citation type="submission" date="2021-06" db="EMBL/GenBank/DDBJ databases">
        <title>Genome sequence of Babesia caballi.</title>
        <authorList>
            <person name="Yamagishi J."/>
            <person name="Kidaka T."/>
            <person name="Ochi A."/>
        </authorList>
    </citation>
    <scope>NUCLEOTIDE SEQUENCE [LARGE SCALE GENOMIC DNA]</scope>
    <source>
        <strain evidence="3">USDA-D6B2</strain>
    </source>
</reference>
<evidence type="ECO:0000256" key="2">
    <source>
        <dbReference type="SAM" id="Phobius"/>
    </source>
</evidence>
<dbReference type="EMBL" id="BPLF01000002">
    <property type="protein sequence ID" value="GIX63784.1"/>
    <property type="molecule type" value="Genomic_DNA"/>
</dbReference>
<protein>
    <submittedName>
        <fullName evidence="3">3-demethylubiquinone-9 3-methyltransferase-like protein</fullName>
    </submittedName>
</protein>
<feature type="transmembrane region" description="Helical" evidence="2">
    <location>
        <begin position="757"/>
        <end position="775"/>
    </location>
</feature>
<evidence type="ECO:0000313" key="4">
    <source>
        <dbReference type="Proteomes" id="UP001497744"/>
    </source>
</evidence>
<dbReference type="RefSeq" id="XP_067715853.1">
    <property type="nucleotide sequence ID" value="XM_067859752.1"/>
</dbReference>
<dbReference type="GeneID" id="94195265"/>
<feature type="region of interest" description="Disordered" evidence="1">
    <location>
        <begin position="199"/>
        <end position="246"/>
    </location>
</feature>
<comment type="caution">
    <text evidence="3">The sequence shown here is derived from an EMBL/GenBank/DDBJ whole genome shotgun (WGS) entry which is preliminary data.</text>
</comment>
<sequence>MQLGTPYRDAIRRTLFLFFCADHAEDSLGWHVHRYSTTSAVDAAPKLSAFDEMNALTSWVGDLELFPAADKRPAQTTANGSHPATADGDTAAYRIIVEEDFFAPLASCVGDAVPERLFTAYKQRNRDELDEEDHVDFEAIEYKRAAESDEDSESDESDGARMDPLLLEFQHYVALRPNAVGHKLPFAKLPTGSALPLERQPTRLGRRPRRRRPMPRLQRRTRLRVPAAPASYETHEPASAPQGGHAHRVGAGVHLPPRLPYRHLRARGARGRAPVRLEGVVGAGVHGPRKLDPQALVEYLFYGHLVALAERHRDAGVHVVDFGRPQCHRLVVVLDAHLYRVVLAPLDGRVQLRLARLELHPRPRDRLARVPLGVHRLGLEAEGGFLAAAQVGDVRLELRDVLVQRLRLRLQLRHGTLVLLRHAALVVAQNRHAPVRLVVKVNQLGHVAHVDRHRLAQVLPLDAARRQEDAPLERLGHLEPPQLLAQRHRGVVRPEDLRRQPHHELLQVLVQLGRRDLVEDVQARLLLAELAQVFARHLVDGDRVEVANGVLAEEVQRDGVGLAAELNVLHAQAAAPHRVRLLRVLLSAHSQRQEVDEVRCRAQLALDRVRGPHLLLVVTAHGVDVLLQLARLVVLQKVVEPLELGLCRRVHVLELVVDRVAVVGQPRDGTVVEHVGPAVPVPLEHVHLGHRRVLGQVQHDAAGKHAGLQQPLLRVEAAPLEEPRRLHAVGAHLLADPVHQGVAEALLLLRSLLLERLVVLLVLLFVLLLVVKVLLDRREVAVGKLAALHADRVPLGQHVDEGLPEVTLVNRALLVLRPDGLRPEGGHLLQVGRQRHDITPKLDGDAVRPVLGREDHPVVLEVLPVARLVLVLHDLVNAAVPVHLLPPAVDGLHEILRDCMLLPLLHLHLDARFRRQRHQVDGDGRERRILRLDQHDFLRRNRTWRVSQTPVGPFTIPFVLNELRGRLALGSGHLRGCF</sequence>